<proteinExistence type="predicted"/>
<evidence type="ECO:0000259" key="1">
    <source>
        <dbReference type="Pfam" id="PF12728"/>
    </source>
</evidence>
<evidence type="ECO:0000313" key="2">
    <source>
        <dbReference type="EMBL" id="SEJ03703.1"/>
    </source>
</evidence>
<keyword evidence="3" id="KW-1185">Reference proteome</keyword>
<dbReference type="InterPro" id="IPR009061">
    <property type="entry name" value="DNA-bd_dom_put_sf"/>
</dbReference>
<name>A0A1H6VGL7_9GAMM</name>
<gene>
    <name evidence="2" type="ORF">SAMN04487997_2283</name>
</gene>
<evidence type="ECO:0000313" key="3">
    <source>
        <dbReference type="Proteomes" id="UP000199420"/>
    </source>
</evidence>
<dbReference type="SUPFAM" id="SSF46955">
    <property type="entry name" value="Putative DNA-binding domain"/>
    <property type="match status" value="1"/>
</dbReference>
<dbReference type="STRING" id="529704.SAMN02927913_2947"/>
<dbReference type="RefSeq" id="WP_091338958.1">
    <property type="nucleotide sequence ID" value="NZ_FNYC01000004.1"/>
</dbReference>
<protein>
    <submittedName>
        <fullName evidence="2">DNA binding domain-containing protein, excisionase family</fullName>
    </submittedName>
</protein>
<dbReference type="EMBL" id="FNYC01000004">
    <property type="protein sequence ID" value="SEJ03703.1"/>
    <property type="molecule type" value="Genomic_DNA"/>
</dbReference>
<dbReference type="Pfam" id="PF12728">
    <property type="entry name" value="HTH_17"/>
    <property type="match status" value="1"/>
</dbReference>
<accession>A0A1H6VGL7</accession>
<feature type="domain" description="Helix-turn-helix" evidence="1">
    <location>
        <begin position="3"/>
        <end position="51"/>
    </location>
</feature>
<dbReference type="AlphaFoldDB" id="A0A1H6VGL7"/>
<dbReference type="Proteomes" id="UP000199420">
    <property type="component" value="Unassembled WGS sequence"/>
</dbReference>
<dbReference type="InterPro" id="IPR041657">
    <property type="entry name" value="HTH_17"/>
</dbReference>
<organism evidence="2 3">
    <name type="scientific">Frateuria terrea</name>
    <dbReference type="NCBI Taxonomy" id="529704"/>
    <lineage>
        <taxon>Bacteria</taxon>
        <taxon>Pseudomonadati</taxon>
        <taxon>Pseudomonadota</taxon>
        <taxon>Gammaproteobacteria</taxon>
        <taxon>Lysobacterales</taxon>
        <taxon>Rhodanobacteraceae</taxon>
        <taxon>Frateuria</taxon>
    </lineage>
</organism>
<dbReference type="OrthoDB" id="5959028at2"/>
<reference evidence="2 3" key="1">
    <citation type="submission" date="2016-10" db="EMBL/GenBank/DDBJ databases">
        <authorList>
            <person name="de Groot N.N."/>
        </authorList>
    </citation>
    <scope>NUCLEOTIDE SEQUENCE [LARGE SCALE GENOMIC DNA]</scope>
    <source>
        <strain evidence="2 3">DSM 26515</strain>
    </source>
</reference>
<sequence>MNLTPEEAAERLRIPAKTLANWRHKRVGPPFRKFGRRVLYPLDQLEQWERDQTIETRK</sequence>